<keyword evidence="3" id="KW-1185">Reference proteome</keyword>
<keyword evidence="1" id="KW-0732">Signal</keyword>
<comment type="caution">
    <text evidence="2">The sequence shown here is derived from an EMBL/GenBank/DDBJ whole genome shotgun (WGS) entry which is preliminary data.</text>
</comment>
<name>A0ABR6TLX9_9FIRM</name>
<dbReference type="Pfam" id="PF20316">
    <property type="entry name" value="DUF6612"/>
    <property type="match status" value="1"/>
</dbReference>
<dbReference type="RefSeq" id="WP_185624445.1">
    <property type="nucleotide sequence ID" value="NZ_JABGBW010000005.1"/>
</dbReference>
<accession>A0ABR6TLX9</accession>
<feature type="signal peptide" evidence="1">
    <location>
        <begin position="1"/>
        <end position="23"/>
    </location>
</feature>
<evidence type="ECO:0008006" key="4">
    <source>
        <dbReference type="Google" id="ProtNLM"/>
    </source>
</evidence>
<dbReference type="EMBL" id="JABGBW010000005">
    <property type="protein sequence ID" value="MBC2576425.1"/>
    <property type="molecule type" value="Genomic_DNA"/>
</dbReference>
<dbReference type="Proteomes" id="UP000713904">
    <property type="component" value="Unassembled WGS sequence"/>
</dbReference>
<organism evidence="2 3">
    <name type="scientific">Peptostreptococcus canis</name>
    <dbReference type="NCBI Taxonomy" id="1159213"/>
    <lineage>
        <taxon>Bacteria</taxon>
        <taxon>Bacillati</taxon>
        <taxon>Bacillota</taxon>
        <taxon>Clostridia</taxon>
        <taxon>Peptostreptococcales</taxon>
        <taxon>Peptostreptococcaceae</taxon>
        <taxon>Peptostreptococcus</taxon>
    </lineage>
</organism>
<evidence type="ECO:0000313" key="3">
    <source>
        <dbReference type="Proteomes" id="UP000713904"/>
    </source>
</evidence>
<dbReference type="Gene3D" id="2.50.20.20">
    <property type="match status" value="1"/>
</dbReference>
<dbReference type="InterPro" id="IPR046720">
    <property type="entry name" value="DUF6612"/>
</dbReference>
<sequence>MKFKKILTITLASMILLSGCSQTGNGKSKVEEPKLTNQEIVQKIEEKNKEFKSCKMDLKMDQDVKDLTNNKTMKSTSDINLEIIIDPLKMHMNMKMTTKDENSGQTNATPFNLETYVIDNQMYVKNEAVGDKFNKIDLNTMGINMDMYKDIAKNDQQIKYINALKDKLEVKETDDSYIISYSGNGDEITEIMKNSKEYADNPMFKEIQMNIKSFKFTSVYDKNSFFLKSSDTDMTMEMKNDKINVEMNQKMKMNASDINKIEDIKLPENVQ</sequence>
<evidence type="ECO:0000313" key="2">
    <source>
        <dbReference type="EMBL" id="MBC2576425.1"/>
    </source>
</evidence>
<feature type="chain" id="PRO_5046266210" description="Lipoprotein" evidence="1">
    <location>
        <begin position="24"/>
        <end position="271"/>
    </location>
</feature>
<evidence type="ECO:0000256" key="1">
    <source>
        <dbReference type="SAM" id="SignalP"/>
    </source>
</evidence>
<dbReference type="PROSITE" id="PS51257">
    <property type="entry name" value="PROKAR_LIPOPROTEIN"/>
    <property type="match status" value="1"/>
</dbReference>
<gene>
    <name evidence="2" type="ORF">HLB29_06970</name>
</gene>
<proteinExistence type="predicted"/>
<protein>
    <recommendedName>
        <fullName evidence="4">Lipoprotein</fullName>
    </recommendedName>
</protein>
<reference evidence="2 3" key="1">
    <citation type="submission" date="2020-05" db="EMBL/GenBank/DDBJ databases">
        <title>Draft genome of xy-202 and genomic insight in genome of the genus Peptostreptococcus.</title>
        <authorList>
            <person name="Zhang Z."/>
        </authorList>
    </citation>
    <scope>NUCLEOTIDE SEQUENCE [LARGE SCALE GENOMIC DNA]</scope>
    <source>
        <strain evidence="2 3">DSM 27025</strain>
    </source>
</reference>